<sequence length="118" mass="12695">MDSMKPKLLSFAAGRIRGNGVRGQQHDARTQTMPAAAVWWEAPPAHDYAVQPGNGHPVIEAGPPIMRHSVPRTVSVAVDAEGFATADLNDALNHSKWSSEWEAQKAAAITTEQDTRVG</sequence>
<organism evidence="1 2">
    <name type="scientific">Coniosporium tulheliwenetii</name>
    <dbReference type="NCBI Taxonomy" id="3383036"/>
    <lineage>
        <taxon>Eukaryota</taxon>
        <taxon>Fungi</taxon>
        <taxon>Dikarya</taxon>
        <taxon>Ascomycota</taxon>
        <taxon>Pezizomycotina</taxon>
        <taxon>Dothideomycetes</taxon>
        <taxon>Dothideomycetes incertae sedis</taxon>
        <taxon>Coniosporium</taxon>
    </lineage>
</organism>
<keyword evidence="2" id="KW-1185">Reference proteome</keyword>
<name>A0ACC2Z6S4_9PEZI</name>
<dbReference type="Proteomes" id="UP001172680">
    <property type="component" value="Unassembled WGS sequence"/>
</dbReference>
<accession>A0ACC2Z6S4</accession>
<comment type="caution">
    <text evidence="1">The sequence shown here is derived from an EMBL/GenBank/DDBJ whole genome shotgun (WGS) entry which is preliminary data.</text>
</comment>
<reference evidence="1" key="1">
    <citation type="submission" date="2022-10" db="EMBL/GenBank/DDBJ databases">
        <title>Culturing micro-colonial fungi from biological soil crusts in the Mojave desert and describing Neophaeococcomyces mojavensis, and introducing the new genera and species Taxawa tesnikishii.</title>
        <authorList>
            <person name="Kurbessoian T."/>
            <person name="Stajich J.E."/>
        </authorList>
    </citation>
    <scope>NUCLEOTIDE SEQUENCE</scope>
    <source>
        <strain evidence="1">JES_115</strain>
    </source>
</reference>
<proteinExistence type="predicted"/>
<evidence type="ECO:0000313" key="2">
    <source>
        <dbReference type="Proteomes" id="UP001172680"/>
    </source>
</evidence>
<gene>
    <name evidence="1" type="ORF">H2199_004451</name>
</gene>
<evidence type="ECO:0000313" key="1">
    <source>
        <dbReference type="EMBL" id="KAJ9642929.1"/>
    </source>
</evidence>
<dbReference type="EMBL" id="JAPDRP010000012">
    <property type="protein sequence ID" value="KAJ9642929.1"/>
    <property type="molecule type" value="Genomic_DNA"/>
</dbReference>
<protein>
    <submittedName>
        <fullName evidence="1">Uncharacterized protein</fullName>
    </submittedName>
</protein>